<evidence type="ECO:0000313" key="2">
    <source>
        <dbReference type="EMBL" id="KAG1779935.1"/>
    </source>
</evidence>
<name>A0A9P6ZZZ1_9AGAM</name>
<dbReference type="AlphaFoldDB" id="A0A9P6ZZZ1"/>
<comment type="caution">
    <text evidence="2">The sequence shown here is derived from an EMBL/GenBank/DDBJ whole genome shotgun (WGS) entry which is preliminary data.</text>
</comment>
<protein>
    <submittedName>
        <fullName evidence="2">Uncharacterized protein</fullName>
    </submittedName>
</protein>
<proteinExistence type="predicted"/>
<organism evidence="2 3">
    <name type="scientific">Suillus placidus</name>
    <dbReference type="NCBI Taxonomy" id="48579"/>
    <lineage>
        <taxon>Eukaryota</taxon>
        <taxon>Fungi</taxon>
        <taxon>Dikarya</taxon>
        <taxon>Basidiomycota</taxon>
        <taxon>Agaricomycotina</taxon>
        <taxon>Agaricomycetes</taxon>
        <taxon>Agaricomycetidae</taxon>
        <taxon>Boletales</taxon>
        <taxon>Suillineae</taxon>
        <taxon>Suillaceae</taxon>
        <taxon>Suillus</taxon>
    </lineage>
</organism>
<dbReference type="Proteomes" id="UP000714275">
    <property type="component" value="Unassembled WGS sequence"/>
</dbReference>
<accession>A0A9P6ZZZ1</accession>
<keyword evidence="3" id="KW-1185">Reference proteome</keyword>
<sequence length="70" mass="7602">MKPVQFVYLTILAAASVAASATPSFSENFPQPSELCQSDPCSSRPPSNCESGMAPYRVNPECWMCCRPLT</sequence>
<evidence type="ECO:0000313" key="3">
    <source>
        <dbReference type="Proteomes" id="UP000714275"/>
    </source>
</evidence>
<evidence type="ECO:0000256" key="1">
    <source>
        <dbReference type="SAM" id="SignalP"/>
    </source>
</evidence>
<gene>
    <name evidence="2" type="ORF">EV702DRAFT_1083291</name>
</gene>
<feature type="chain" id="PRO_5040222322" evidence="1">
    <location>
        <begin position="22"/>
        <end position="70"/>
    </location>
</feature>
<keyword evidence="1" id="KW-0732">Signal</keyword>
<dbReference type="OrthoDB" id="10340172at2759"/>
<dbReference type="EMBL" id="JABBWD010000010">
    <property type="protein sequence ID" value="KAG1779935.1"/>
    <property type="molecule type" value="Genomic_DNA"/>
</dbReference>
<reference evidence="2" key="1">
    <citation type="journal article" date="2020" name="New Phytol.">
        <title>Comparative genomics reveals dynamic genome evolution in host specialist ectomycorrhizal fungi.</title>
        <authorList>
            <person name="Lofgren L.A."/>
            <person name="Nguyen N.H."/>
            <person name="Vilgalys R."/>
            <person name="Ruytinx J."/>
            <person name="Liao H.L."/>
            <person name="Branco S."/>
            <person name="Kuo A."/>
            <person name="LaButti K."/>
            <person name="Lipzen A."/>
            <person name="Andreopoulos W."/>
            <person name="Pangilinan J."/>
            <person name="Riley R."/>
            <person name="Hundley H."/>
            <person name="Na H."/>
            <person name="Barry K."/>
            <person name="Grigoriev I.V."/>
            <person name="Stajich J.E."/>
            <person name="Kennedy P.G."/>
        </authorList>
    </citation>
    <scope>NUCLEOTIDE SEQUENCE</scope>
    <source>
        <strain evidence="2">DOB743</strain>
    </source>
</reference>
<feature type="signal peptide" evidence="1">
    <location>
        <begin position="1"/>
        <end position="21"/>
    </location>
</feature>